<proteinExistence type="predicted"/>
<evidence type="ECO:0000256" key="2">
    <source>
        <dbReference type="SAM" id="SignalP"/>
    </source>
</evidence>
<dbReference type="OMA" id="NGCPYSC"/>
<feature type="region of interest" description="Disordered" evidence="1">
    <location>
        <begin position="49"/>
        <end position="82"/>
    </location>
</feature>
<dbReference type="PANTHER" id="PTHR37702">
    <property type="entry name" value="PROLINE-RICH FAMILY PROTEIN"/>
    <property type="match status" value="1"/>
</dbReference>
<dbReference type="KEGG" id="nta:107777756"/>
<feature type="signal peptide" evidence="2">
    <location>
        <begin position="1"/>
        <end position="27"/>
    </location>
</feature>
<dbReference type="AlphaFoldDB" id="A0A1S3YN64"/>
<gene>
    <name evidence="3" type="primary">LOC107777756</name>
</gene>
<dbReference type="RefSeq" id="XP_016453370.1">
    <property type="nucleotide sequence ID" value="XM_016597884.1"/>
</dbReference>
<dbReference type="PANTHER" id="PTHR37702:SF5">
    <property type="entry name" value="EXTENSIN-LIKE"/>
    <property type="match status" value="1"/>
</dbReference>
<reference evidence="3" key="1">
    <citation type="submission" date="2025-08" db="UniProtKB">
        <authorList>
            <consortium name="RefSeq"/>
        </authorList>
    </citation>
    <scope>IDENTIFICATION</scope>
</reference>
<accession>A0A1S3YN64</accession>
<keyword evidence="2" id="KW-0732">Signal</keyword>
<evidence type="ECO:0000313" key="3">
    <source>
        <dbReference type="RefSeq" id="XP_016453370.1"/>
    </source>
</evidence>
<dbReference type="PaxDb" id="4097-A0A1S3YN64"/>
<organism evidence="3">
    <name type="scientific">Nicotiana tabacum</name>
    <name type="common">Common tobacco</name>
    <dbReference type="NCBI Taxonomy" id="4097"/>
    <lineage>
        <taxon>Eukaryota</taxon>
        <taxon>Viridiplantae</taxon>
        <taxon>Streptophyta</taxon>
        <taxon>Embryophyta</taxon>
        <taxon>Tracheophyta</taxon>
        <taxon>Spermatophyta</taxon>
        <taxon>Magnoliopsida</taxon>
        <taxon>eudicotyledons</taxon>
        <taxon>Gunneridae</taxon>
        <taxon>Pentapetalae</taxon>
        <taxon>asterids</taxon>
        <taxon>lamiids</taxon>
        <taxon>Solanales</taxon>
        <taxon>Solanaceae</taxon>
        <taxon>Nicotianoideae</taxon>
        <taxon>Nicotianeae</taxon>
        <taxon>Nicotiana</taxon>
    </lineage>
</organism>
<protein>
    <submittedName>
        <fullName evidence="3">Extensin-2-like</fullName>
    </submittedName>
</protein>
<evidence type="ECO:0000256" key="1">
    <source>
        <dbReference type="SAM" id="MobiDB-lite"/>
    </source>
</evidence>
<sequence>MASKFYLFPPLMILTLTFSYSFGKAQSEVKSSNEGILYASPPPPNECPYSCLPPPTPTDCPPPPPSPQLPTPPAASPPPPSGPVYYPPPSGYHLPPGGYFFPPPVYEYGPPPPNPILPYLPFYYKNPPPPSDYSSAASHYGTIKRMNSKLLILVTLFLGWFQ</sequence>
<dbReference type="OrthoDB" id="1306252at2759"/>
<feature type="chain" id="PRO_5010321074" evidence="2">
    <location>
        <begin position="28"/>
        <end position="162"/>
    </location>
</feature>
<name>A0A1S3YN64_TOBAC</name>